<proteinExistence type="predicted"/>
<evidence type="ECO:0000313" key="1">
    <source>
        <dbReference type="EMBL" id="OEG70010.1"/>
    </source>
</evidence>
<name>A0A1E5IHP9_ENDTX</name>
<protein>
    <submittedName>
        <fullName evidence="1">Uncharacterized protein</fullName>
    </submittedName>
</protein>
<dbReference type="Proteomes" id="UP000095237">
    <property type="component" value="Unassembled WGS sequence"/>
</dbReference>
<organism evidence="1 2">
    <name type="scientific">Endomicrobium trichonymphae</name>
    <dbReference type="NCBI Taxonomy" id="1408204"/>
    <lineage>
        <taxon>Bacteria</taxon>
        <taxon>Pseudomonadati</taxon>
        <taxon>Elusimicrobiota</taxon>
        <taxon>Endomicrobiia</taxon>
        <taxon>Endomicrobiales</taxon>
        <taxon>Endomicrobiaceae</taxon>
        <taxon>Candidatus Endomicrobiellum</taxon>
    </lineage>
</organism>
<dbReference type="EMBL" id="LNVX01000497">
    <property type="protein sequence ID" value="OEG70010.1"/>
    <property type="molecule type" value="Genomic_DNA"/>
</dbReference>
<gene>
    <name evidence="1" type="ORF">ATZ36_06535</name>
</gene>
<evidence type="ECO:0000313" key="2">
    <source>
        <dbReference type="Proteomes" id="UP000095237"/>
    </source>
</evidence>
<reference evidence="1 2" key="1">
    <citation type="submission" date="2015-11" db="EMBL/GenBank/DDBJ databases">
        <title>Evidence for parallel genomic evolution in an endosymbiosis of termite gut flagellates.</title>
        <authorList>
            <person name="Zheng H."/>
        </authorList>
    </citation>
    <scope>NUCLEOTIDE SEQUENCE [LARGE SCALE GENOMIC DNA]</scope>
    <source>
        <strain evidence="1 2">CET450</strain>
    </source>
</reference>
<sequence length="80" mass="8930">MKLYYGNKILMSISIPQSWKEVLVVKAKKEGTTLSDVIGDCLEKKFGSGKGKVYKPKRDKNALNVGIDKKTNSLEIQGDR</sequence>
<keyword evidence="2" id="KW-1185">Reference proteome</keyword>
<accession>A0A1E5IHP9</accession>
<dbReference type="AlphaFoldDB" id="A0A1E5IHP9"/>
<comment type="caution">
    <text evidence="1">The sequence shown here is derived from an EMBL/GenBank/DDBJ whole genome shotgun (WGS) entry which is preliminary data.</text>
</comment>